<dbReference type="Proteomes" id="UP000244677">
    <property type="component" value="Chromosome"/>
</dbReference>
<dbReference type="RefSeq" id="WP_108737296.1">
    <property type="nucleotide sequence ID" value="NZ_CP020919.1"/>
</dbReference>
<dbReference type="EMBL" id="CP020919">
    <property type="protein sequence ID" value="AWG25723.1"/>
    <property type="molecule type" value="Genomic_DNA"/>
</dbReference>
<sequence>MNGIILKEKLQAIEDVQLVEVSKKLQISPQGLQNRFKSKDVSLDFIIQLADAVNKSVYYFIEDTEYEKYFNGGYDYPFMSLQEEKASYNTDREKLLQAKDDIIALLKKENEALTKDKELFAKLLLKEDKA</sequence>
<name>A0A2S1LPP4_9FLAO</name>
<evidence type="ECO:0000313" key="1">
    <source>
        <dbReference type="EMBL" id="AWG25723.1"/>
    </source>
</evidence>
<evidence type="ECO:0000313" key="2">
    <source>
        <dbReference type="Proteomes" id="UP000244677"/>
    </source>
</evidence>
<gene>
    <name evidence="1" type="ORF">FK004_11085</name>
</gene>
<keyword evidence="2" id="KW-1185">Reference proteome</keyword>
<dbReference type="OrthoDB" id="1361937at2"/>
<protein>
    <submittedName>
        <fullName evidence="1">Uncharacterized protein</fullName>
    </submittedName>
</protein>
<reference evidence="1 2" key="1">
    <citation type="submission" date="2017-04" db="EMBL/GenBank/DDBJ databases">
        <title>Complete genome sequence of Flavobacterium kingsejong AJ004.</title>
        <authorList>
            <person name="Lee P.C."/>
        </authorList>
    </citation>
    <scope>NUCLEOTIDE SEQUENCE [LARGE SCALE GENOMIC DNA]</scope>
    <source>
        <strain evidence="1 2">AJ004</strain>
    </source>
</reference>
<proteinExistence type="predicted"/>
<dbReference type="KEGG" id="fki:FK004_11085"/>
<dbReference type="AlphaFoldDB" id="A0A2S1LPP4"/>
<accession>A0A2S1LPP4</accession>
<organism evidence="1 2">
    <name type="scientific">Flavobacterium kingsejongi</name>
    <dbReference type="NCBI Taxonomy" id="1678728"/>
    <lineage>
        <taxon>Bacteria</taxon>
        <taxon>Pseudomonadati</taxon>
        <taxon>Bacteroidota</taxon>
        <taxon>Flavobacteriia</taxon>
        <taxon>Flavobacteriales</taxon>
        <taxon>Flavobacteriaceae</taxon>
        <taxon>Flavobacterium</taxon>
    </lineage>
</organism>